<reference evidence="2" key="1">
    <citation type="submission" date="2022-01" db="EMBL/GenBank/DDBJ databases">
        <authorList>
            <person name="King R."/>
        </authorList>
    </citation>
    <scope>NUCLEOTIDE SEQUENCE</scope>
</reference>
<dbReference type="Proteomes" id="UP001153709">
    <property type="component" value="Chromosome 8"/>
</dbReference>
<sequence>MRLKARKRVMMKINRAGDAQPRFKVKIPEIKEEKKPKVKPKKEQECDGNFGFDAEQPLKEYEEANPTPSTSNIASTRNRVKLLECKGENIPEVKPKQEKEYEHTDPKPSTSCSGKQEEVEQSQVKICRLCLVFIEDNMMPLKKVIAMLQIVLPEVSGKREDIEKYRGICIQSAIPKLLDKLVTSHLSKLTNNIISHIISINIHISYGVVTIPY</sequence>
<feature type="compositionally biased region" description="Basic and acidic residues" evidence="1">
    <location>
        <begin position="26"/>
        <end position="45"/>
    </location>
</feature>
<organism evidence="2 3">
    <name type="scientific">Diabrotica balteata</name>
    <name type="common">Banded cucumber beetle</name>
    <dbReference type="NCBI Taxonomy" id="107213"/>
    <lineage>
        <taxon>Eukaryota</taxon>
        <taxon>Metazoa</taxon>
        <taxon>Ecdysozoa</taxon>
        <taxon>Arthropoda</taxon>
        <taxon>Hexapoda</taxon>
        <taxon>Insecta</taxon>
        <taxon>Pterygota</taxon>
        <taxon>Neoptera</taxon>
        <taxon>Endopterygota</taxon>
        <taxon>Coleoptera</taxon>
        <taxon>Polyphaga</taxon>
        <taxon>Cucujiformia</taxon>
        <taxon>Chrysomeloidea</taxon>
        <taxon>Chrysomelidae</taxon>
        <taxon>Galerucinae</taxon>
        <taxon>Diabroticina</taxon>
        <taxon>Diabroticites</taxon>
        <taxon>Diabrotica</taxon>
    </lineage>
</organism>
<feature type="region of interest" description="Disordered" evidence="1">
    <location>
        <begin position="1"/>
        <end position="50"/>
    </location>
</feature>
<dbReference type="OrthoDB" id="6819250at2759"/>
<evidence type="ECO:0000313" key="3">
    <source>
        <dbReference type="Proteomes" id="UP001153709"/>
    </source>
</evidence>
<evidence type="ECO:0000256" key="1">
    <source>
        <dbReference type="SAM" id="MobiDB-lite"/>
    </source>
</evidence>
<feature type="region of interest" description="Disordered" evidence="1">
    <location>
        <begin position="93"/>
        <end position="116"/>
    </location>
</feature>
<feature type="compositionally biased region" description="Basic and acidic residues" evidence="1">
    <location>
        <begin position="93"/>
        <end position="106"/>
    </location>
</feature>
<feature type="compositionally biased region" description="Basic residues" evidence="1">
    <location>
        <begin position="1"/>
        <end position="10"/>
    </location>
</feature>
<accession>A0A9N9T642</accession>
<keyword evidence="3" id="KW-1185">Reference proteome</keyword>
<gene>
    <name evidence="2" type="ORF">DIABBA_LOCUS12306</name>
</gene>
<dbReference type="AlphaFoldDB" id="A0A9N9T642"/>
<name>A0A9N9T642_DIABA</name>
<proteinExistence type="predicted"/>
<evidence type="ECO:0000313" key="2">
    <source>
        <dbReference type="EMBL" id="CAG9839548.1"/>
    </source>
</evidence>
<dbReference type="EMBL" id="OU898283">
    <property type="protein sequence ID" value="CAG9839548.1"/>
    <property type="molecule type" value="Genomic_DNA"/>
</dbReference>
<protein>
    <submittedName>
        <fullName evidence="2">Uncharacterized protein</fullName>
    </submittedName>
</protein>